<sequence length="452" mass="51782">MNLKDLQNKSVLLFGKSRAFGSEEFESQMKFHKITLCKEYNSGVVLVVEGKMMSPYEHIASDELYRENSKEIEFISIDDFEKELAKYIDADTLLMSLKLSHDKQRLKSFLQNSTLGDELFLKLLKMYSWRGEDFFGSDDNRDVSAAIILRFYKNIERNHNVQYATSGFMHLLAQTDNSSLIAAIAELEPLQKSFTLDVKSSNYTILTAIATQTATPKSVLNLFIKKSSSYIKTIIAMRDDCDEEMQIALYNSMDEDVHEALSYNFNLCETLLRKLIDQDKFAHNIALHVRLNIDFFETLLQKYPQELAQNGSLSIEMQAKLLSLHVQGVKVALASNFKIDKRILLELLREDTKEVKSAIYKNSATSQTILENAYEKRENHFSLACNENTPKHILKRLGDSFDKKVLRALAQNESTPVEILYQLQLDSALARVVKENPAFGKYIQQNSIGWEV</sequence>
<evidence type="ECO:0000313" key="2">
    <source>
        <dbReference type="Proteomes" id="UP000593994"/>
    </source>
</evidence>
<dbReference type="Gene3D" id="1.25.10.10">
    <property type="entry name" value="Leucine-rich Repeat Variant"/>
    <property type="match status" value="1"/>
</dbReference>
<accession>A0A7S7RNG8</accession>
<dbReference type="KEGG" id="sbal:HUE88_01550"/>
<keyword evidence="2" id="KW-1185">Reference proteome</keyword>
<dbReference type="Proteomes" id="UP000593994">
    <property type="component" value="Chromosome"/>
</dbReference>
<dbReference type="InterPro" id="IPR011989">
    <property type="entry name" value="ARM-like"/>
</dbReference>
<organism evidence="1 2">
    <name type="scientific">Candidatus Sulfurimonas baltica</name>
    <dbReference type="NCBI Taxonomy" id="2740404"/>
    <lineage>
        <taxon>Bacteria</taxon>
        <taxon>Pseudomonadati</taxon>
        <taxon>Campylobacterota</taxon>
        <taxon>Epsilonproteobacteria</taxon>
        <taxon>Campylobacterales</taxon>
        <taxon>Sulfurimonadaceae</taxon>
        <taxon>Sulfurimonas</taxon>
    </lineage>
</organism>
<proteinExistence type="predicted"/>
<evidence type="ECO:0008006" key="3">
    <source>
        <dbReference type="Google" id="ProtNLM"/>
    </source>
</evidence>
<dbReference type="RefSeq" id="WP_194370431.1">
    <property type="nucleotide sequence ID" value="NZ_CP054492.1"/>
</dbReference>
<protein>
    <recommendedName>
        <fullName evidence="3">Leucine rich repeat variant</fullName>
    </recommendedName>
</protein>
<dbReference type="AlphaFoldDB" id="A0A7S7RNG8"/>
<gene>
    <name evidence="1" type="ORF">HUE88_01550</name>
</gene>
<dbReference type="EMBL" id="CP054492">
    <property type="protein sequence ID" value="QOY52408.1"/>
    <property type="molecule type" value="Genomic_DNA"/>
</dbReference>
<name>A0A7S7RNG8_9BACT</name>
<evidence type="ECO:0000313" key="1">
    <source>
        <dbReference type="EMBL" id="QOY52408.1"/>
    </source>
</evidence>
<reference evidence="1 2" key="1">
    <citation type="submission" date="2020-05" db="EMBL/GenBank/DDBJ databases">
        <title>Sulfurimonas marisnigri, sp. nov., and Sulfurimonas baltica, sp. nov., manganese oxide reducing chemolithoautotrophs of the class Epsilonproteobacteria isolated from the pelagic redoxclines of the Black and Baltic Seas and emended description of the genus Sulfurimonas.</title>
        <authorList>
            <person name="Henkel J.V."/>
            <person name="Laudan C."/>
            <person name="Werner J."/>
            <person name="Neu T."/>
            <person name="Plewe S."/>
            <person name="Sproer C."/>
            <person name="Bunk B."/>
            <person name="Schulz-Vogt H.N."/>
        </authorList>
    </citation>
    <scope>NUCLEOTIDE SEQUENCE [LARGE SCALE GENOMIC DNA]</scope>
    <source>
        <strain evidence="1 2">GD2</strain>
    </source>
</reference>